<evidence type="ECO:0000313" key="2">
    <source>
        <dbReference type="EMBL" id="KFI46666.1"/>
    </source>
</evidence>
<dbReference type="eggNOG" id="COG2755">
    <property type="taxonomic scope" value="Bacteria"/>
</dbReference>
<reference evidence="2 3" key="1">
    <citation type="submission" date="2014-03" db="EMBL/GenBank/DDBJ databases">
        <title>Genomics of Bifidobacteria.</title>
        <authorList>
            <person name="Ventura M."/>
            <person name="Milani C."/>
            <person name="Lugli G.A."/>
        </authorList>
    </citation>
    <scope>NUCLEOTIDE SEQUENCE [LARGE SCALE GENOMIC DNA]</scope>
    <source>
        <strain evidence="2 3">DSM 22767</strain>
    </source>
</reference>
<dbReference type="RefSeq" id="WP_033520209.1">
    <property type="nucleotide sequence ID" value="NZ_JDUS01000001.1"/>
</dbReference>
<dbReference type="STRING" id="1437606.BBOH_0138"/>
<dbReference type="Proteomes" id="UP000029096">
    <property type="component" value="Unassembled WGS sequence"/>
</dbReference>
<evidence type="ECO:0000259" key="1">
    <source>
        <dbReference type="Pfam" id="PF13472"/>
    </source>
</evidence>
<proteinExistence type="predicted"/>
<sequence>MTIGIGTPVATIEALWAKHTIHLADEPSGQRSGLVSPPADSGAYANVGAALDSDARAPLRLCAIGDSMVAGCGTPDQRDGLIPAIASGMAEVTGWDVQWQAHGKLGATMRRLRYRILPEVLQSGERFDFLLVCAGSNDIMANRSLSEWRDDLEAVLVAAQPIAERIFVLSPGQMQHEPSLGRVLRRVLEREMDAQAAVSNDVCVKHGAVYINLIHDDVHASDPGFFSPDHFHPSPVGYGFIAQNVVADIEPMLR</sequence>
<dbReference type="AlphaFoldDB" id="A0A086ZJG6"/>
<keyword evidence="3" id="KW-1185">Reference proteome</keyword>
<gene>
    <name evidence="2" type="ORF">BBOH_0138</name>
</gene>
<accession>A0A086ZJG6</accession>
<evidence type="ECO:0000313" key="3">
    <source>
        <dbReference type="Proteomes" id="UP000029096"/>
    </source>
</evidence>
<dbReference type="InterPro" id="IPR013830">
    <property type="entry name" value="SGNH_hydro"/>
</dbReference>
<dbReference type="SUPFAM" id="SSF52266">
    <property type="entry name" value="SGNH hydrolase"/>
    <property type="match status" value="1"/>
</dbReference>
<comment type="caution">
    <text evidence="2">The sequence shown here is derived from an EMBL/GenBank/DDBJ whole genome shotgun (WGS) entry which is preliminary data.</text>
</comment>
<dbReference type="InterPro" id="IPR036514">
    <property type="entry name" value="SGNH_hydro_sf"/>
</dbReference>
<name>A0A086ZJG6_9BIFI</name>
<dbReference type="OrthoDB" id="9804395at2"/>
<dbReference type="EMBL" id="JGYP01000001">
    <property type="protein sequence ID" value="KFI46666.1"/>
    <property type="molecule type" value="Genomic_DNA"/>
</dbReference>
<organism evidence="2 3">
    <name type="scientific">Bifidobacterium bohemicum DSM 22767</name>
    <dbReference type="NCBI Taxonomy" id="1437606"/>
    <lineage>
        <taxon>Bacteria</taxon>
        <taxon>Bacillati</taxon>
        <taxon>Actinomycetota</taxon>
        <taxon>Actinomycetes</taxon>
        <taxon>Bifidobacteriales</taxon>
        <taxon>Bifidobacteriaceae</taxon>
        <taxon>Bifidobacterium</taxon>
    </lineage>
</organism>
<dbReference type="Pfam" id="PF13472">
    <property type="entry name" value="Lipase_GDSL_2"/>
    <property type="match status" value="1"/>
</dbReference>
<protein>
    <submittedName>
        <fullName evidence="2">Putative lipolytic enzyme, G-D-S-L</fullName>
    </submittedName>
</protein>
<feature type="domain" description="SGNH hydrolase-type esterase" evidence="1">
    <location>
        <begin position="63"/>
        <end position="238"/>
    </location>
</feature>
<dbReference type="Gene3D" id="3.40.50.1110">
    <property type="entry name" value="SGNH hydrolase"/>
    <property type="match status" value="1"/>
</dbReference>